<name>A0A6I4SJL0_9SPHN</name>
<accession>A0A6I4SJL0</accession>
<protein>
    <submittedName>
        <fullName evidence="1">Uncharacterized protein</fullName>
    </submittedName>
</protein>
<organism evidence="1 2">
    <name type="scientific">Pontixanthobacter gangjinensis</name>
    <dbReference type="NCBI Taxonomy" id="1028742"/>
    <lineage>
        <taxon>Bacteria</taxon>
        <taxon>Pseudomonadati</taxon>
        <taxon>Pseudomonadota</taxon>
        <taxon>Alphaproteobacteria</taxon>
        <taxon>Sphingomonadales</taxon>
        <taxon>Erythrobacteraceae</taxon>
        <taxon>Pontixanthobacter</taxon>
    </lineage>
</organism>
<dbReference type="EMBL" id="WTYS01000001">
    <property type="protein sequence ID" value="MXO55300.1"/>
    <property type="molecule type" value="Genomic_DNA"/>
</dbReference>
<dbReference type="RefSeq" id="WP_160596641.1">
    <property type="nucleotide sequence ID" value="NZ_WTYS01000001.1"/>
</dbReference>
<dbReference type="Proteomes" id="UP000468943">
    <property type="component" value="Unassembled WGS sequence"/>
</dbReference>
<keyword evidence="2" id="KW-1185">Reference proteome</keyword>
<dbReference type="AlphaFoldDB" id="A0A6I4SJL0"/>
<proteinExistence type="predicted"/>
<gene>
    <name evidence="1" type="ORF">GRI36_00245</name>
</gene>
<evidence type="ECO:0000313" key="1">
    <source>
        <dbReference type="EMBL" id="MXO55300.1"/>
    </source>
</evidence>
<reference evidence="1 2" key="1">
    <citation type="submission" date="2019-12" db="EMBL/GenBank/DDBJ databases">
        <title>Genomic-based taxomic classification of the family Erythrobacteraceae.</title>
        <authorList>
            <person name="Xu L."/>
        </authorList>
    </citation>
    <scope>NUCLEOTIDE SEQUENCE [LARGE SCALE GENOMIC DNA]</scope>
    <source>
        <strain evidence="1 2">JCM 17802</strain>
    </source>
</reference>
<evidence type="ECO:0000313" key="2">
    <source>
        <dbReference type="Proteomes" id="UP000468943"/>
    </source>
</evidence>
<sequence length="210" mass="22665">MTELVKSSRNGPFAEALADLAGFFNGYHEATLSAARVDGRVDDVPIVDILGRALIEQSVQLNNRLVTFYDTEEASELAVQLDEYAEATALPMLAKSAAEFVAPQAAARSSNFLGGLLGGIVDILEPIKKILKIVLQKFPIGGFLGKIIDILLDIINNLLQNNQSRLGEPAAVRASAARATMYEHLQQIYTTDAAAALRRKALNAEEVEKA</sequence>
<comment type="caution">
    <text evidence="1">The sequence shown here is derived from an EMBL/GenBank/DDBJ whole genome shotgun (WGS) entry which is preliminary data.</text>
</comment>